<reference evidence="7 8" key="1">
    <citation type="submission" date="2016-02" db="EMBL/GenBank/DDBJ databases">
        <title>Comparative genomic and transcriptomic foundation for Pichia pastoris.</title>
        <authorList>
            <person name="Love K.R."/>
            <person name="Shah K.A."/>
            <person name="Whittaker C.A."/>
            <person name="Wu J."/>
            <person name="Bartlett M.C."/>
            <person name="Ma D."/>
            <person name="Leeson R.L."/>
            <person name="Priest M."/>
            <person name="Young S.K."/>
            <person name="Love J.C."/>
        </authorList>
    </citation>
    <scope>NUCLEOTIDE SEQUENCE [LARGE SCALE GENOMIC DNA]</scope>
    <source>
        <strain evidence="7 8">ATCC 28485</strain>
    </source>
</reference>
<keyword evidence="8" id="KW-1185">Reference proteome</keyword>
<feature type="domain" description="Transcription factor CBF/NF-Y/archaeal histone" evidence="6">
    <location>
        <begin position="13"/>
        <end position="78"/>
    </location>
</feature>
<feature type="compositionally biased region" description="Polar residues" evidence="5">
    <location>
        <begin position="183"/>
        <end position="192"/>
    </location>
</feature>
<organism evidence="7 8">
    <name type="scientific">Komagataella pastoris</name>
    <name type="common">Yeast</name>
    <name type="synonym">Pichia pastoris</name>
    <dbReference type="NCBI Taxonomy" id="4922"/>
    <lineage>
        <taxon>Eukaryota</taxon>
        <taxon>Fungi</taxon>
        <taxon>Dikarya</taxon>
        <taxon>Ascomycota</taxon>
        <taxon>Saccharomycotina</taxon>
        <taxon>Pichiomycetes</taxon>
        <taxon>Pichiales</taxon>
        <taxon>Pichiaceae</taxon>
        <taxon>Komagataella</taxon>
    </lineage>
</organism>
<evidence type="ECO:0000313" key="7">
    <source>
        <dbReference type="EMBL" id="ANZ77404.1"/>
    </source>
</evidence>
<dbReference type="Proteomes" id="UP000094565">
    <property type="component" value="Chromosome 4"/>
</dbReference>
<dbReference type="Pfam" id="PF00808">
    <property type="entry name" value="CBFD_NFYB_HMF"/>
    <property type="match status" value="1"/>
</dbReference>
<evidence type="ECO:0000256" key="1">
    <source>
        <dbReference type="ARBA" id="ARBA00009053"/>
    </source>
</evidence>
<evidence type="ECO:0000259" key="6">
    <source>
        <dbReference type="Pfam" id="PF00808"/>
    </source>
</evidence>
<evidence type="ECO:0000256" key="3">
    <source>
        <dbReference type="ARBA" id="ARBA00023125"/>
    </source>
</evidence>
<dbReference type="InterPro" id="IPR009072">
    <property type="entry name" value="Histone-fold"/>
</dbReference>
<dbReference type="PANTHER" id="PTHR11064:SF9">
    <property type="entry name" value="NUCLEAR TRANSCRIPTION FACTOR Y SUBUNIT BETA"/>
    <property type="match status" value="1"/>
</dbReference>
<feature type="compositionally biased region" description="Basic and acidic residues" evidence="5">
    <location>
        <begin position="141"/>
        <end position="157"/>
    </location>
</feature>
<keyword evidence="3" id="KW-0238">DNA-binding</keyword>
<dbReference type="GO" id="GO:0016602">
    <property type="term" value="C:CCAAT-binding factor complex"/>
    <property type="evidence" value="ECO:0007669"/>
    <property type="project" value="InterPro"/>
</dbReference>
<dbReference type="EMBL" id="CP014587">
    <property type="protein sequence ID" value="ANZ77404.1"/>
    <property type="molecule type" value="Genomic_DNA"/>
</dbReference>
<evidence type="ECO:0000256" key="5">
    <source>
        <dbReference type="SAM" id="MobiDB-lite"/>
    </source>
</evidence>
<dbReference type="Gene3D" id="1.10.20.10">
    <property type="entry name" value="Histone, subunit A"/>
    <property type="match status" value="1"/>
</dbReference>
<proteinExistence type="inferred from homology"/>
<comment type="similarity">
    <text evidence="1">Belongs to the NFYB/HAP3 subunit family.</text>
</comment>
<dbReference type="AlphaFoldDB" id="A0A1B2JH69"/>
<evidence type="ECO:0000256" key="4">
    <source>
        <dbReference type="ARBA" id="ARBA00023163"/>
    </source>
</evidence>
<name>A0A1B2JH69_PICPA</name>
<feature type="compositionally biased region" description="Polar residues" evidence="5">
    <location>
        <begin position="200"/>
        <end position="211"/>
    </location>
</feature>
<dbReference type="InterPro" id="IPR003958">
    <property type="entry name" value="CBFA_NFYB_domain"/>
</dbReference>
<gene>
    <name evidence="7" type="ORF">ATY40_BA7504684</name>
</gene>
<dbReference type="PRINTS" id="PR00615">
    <property type="entry name" value="CCAATSUBUNTA"/>
</dbReference>
<dbReference type="SUPFAM" id="SSF47113">
    <property type="entry name" value="Histone-fold"/>
    <property type="match status" value="1"/>
</dbReference>
<dbReference type="GO" id="GO:0001228">
    <property type="term" value="F:DNA-binding transcription activator activity, RNA polymerase II-specific"/>
    <property type="evidence" value="ECO:0007669"/>
    <property type="project" value="InterPro"/>
</dbReference>
<dbReference type="InterPro" id="IPR027113">
    <property type="entry name" value="Transc_fact_NFYB/HAP3"/>
</dbReference>
<feature type="region of interest" description="Disordered" evidence="5">
    <location>
        <begin position="114"/>
        <end position="225"/>
    </location>
</feature>
<protein>
    <submittedName>
        <fullName evidence="7">BA75_04684T0</fullName>
    </submittedName>
</protein>
<dbReference type="OrthoDB" id="386949at2759"/>
<accession>A0A1B2JH69</accession>
<dbReference type="CDD" id="cd22907">
    <property type="entry name" value="HFD_NFYB"/>
    <property type="match status" value="1"/>
</dbReference>
<evidence type="ECO:0000313" key="8">
    <source>
        <dbReference type="Proteomes" id="UP000094565"/>
    </source>
</evidence>
<dbReference type="GO" id="GO:0000978">
    <property type="term" value="F:RNA polymerase II cis-regulatory region sequence-specific DNA binding"/>
    <property type="evidence" value="ECO:0007669"/>
    <property type="project" value="TreeGrafter"/>
</dbReference>
<feature type="compositionally biased region" description="Polar residues" evidence="5">
    <location>
        <begin position="128"/>
        <end position="140"/>
    </location>
</feature>
<dbReference type="PANTHER" id="PTHR11064">
    <property type="entry name" value="CCAAT-BINDING TRANSCRIPTION FACTOR-RELATED"/>
    <property type="match status" value="1"/>
</dbReference>
<sequence length="225" mass="26093">MNNEDIYVREQDRWLPIANVGKVMRTALPPYGKLSKEAKECMQECVSEFISFITSQAAEKCALEKRKTLNGEDILLAMNTLGFENYAATLKIYLAKYRNYEIFKSEKRREKYQRRKKLKRLEEQQQQHGSQGLLTDSNFDNVEKMNKDLLDDSDRSPDSNPPMPPASTNILHEIEPEEFNDLHFTSESQYDSESLIPEPENQNKPSRSTPSGRVEDLLDYGEIFN</sequence>
<dbReference type="GO" id="GO:0046982">
    <property type="term" value="F:protein heterodimerization activity"/>
    <property type="evidence" value="ECO:0007669"/>
    <property type="project" value="InterPro"/>
</dbReference>
<keyword evidence="4" id="KW-0804">Transcription</keyword>
<keyword evidence="2" id="KW-0805">Transcription regulation</keyword>
<evidence type="ECO:0000256" key="2">
    <source>
        <dbReference type="ARBA" id="ARBA00023015"/>
    </source>
</evidence>